<feature type="non-terminal residue" evidence="1">
    <location>
        <position position="1"/>
    </location>
</feature>
<accession>A0A699TC61</accession>
<comment type="caution">
    <text evidence="1">The sequence shown here is derived from an EMBL/GenBank/DDBJ whole genome shotgun (WGS) entry which is preliminary data.</text>
</comment>
<proteinExistence type="predicted"/>
<name>A0A699TC61_TANCI</name>
<evidence type="ECO:0000313" key="1">
    <source>
        <dbReference type="EMBL" id="GFD06264.1"/>
    </source>
</evidence>
<dbReference type="AlphaFoldDB" id="A0A699TC61"/>
<gene>
    <name evidence="1" type="ORF">Tci_878233</name>
</gene>
<protein>
    <submittedName>
        <fullName evidence="1">Uncharacterized protein</fullName>
    </submittedName>
</protein>
<reference evidence="1" key="1">
    <citation type="journal article" date="2019" name="Sci. Rep.">
        <title>Draft genome of Tanacetum cinerariifolium, the natural source of mosquito coil.</title>
        <authorList>
            <person name="Yamashiro T."/>
            <person name="Shiraishi A."/>
            <person name="Satake H."/>
            <person name="Nakayama K."/>
        </authorList>
    </citation>
    <scope>NUCLEOTIDE SEQUENCE</scope>
</reference>
<sequence length="151" mass="17059">VSFIQSSTNELFQTPHLEHLFNRLNHCRCSVFVSFPPDSGWKILHSNPLQTIIKGIVNIIERPVAKLVKFIDPHQSVFLVLILIDESSRVRICRISLTSLQIRSVRVGPRQVELLLVAFNSQLKVFHAPLDDNAPGEHSQGDVKCKTLLDS</sequence>
<organism evidence="1">
    <name type="scientific">Tanacetum cinerariifolium</name>
    <name type="common">Dalmatian daisy</name>
    <name type="synonym">Chrysanthemum cinerariifolium</name>
    <dbReference type="NCBI Taxonomy" id="118510"/>
    <lineage>
        <taxon>Eukaryota</taxon>
        <taxon>Viridiplantae</taxon>
        <taxon>Streptophyta</taxon>
        <taxon>Embryophyta</taxon>
        <taxon>Tracheophyta</taxon>
        <taxon>Spermatophyta</taxon>
        <taxon>Magnoliopsida</taxon>
        <taxon>eudicotyledons</taxon>
        <taxon>Gunneridae</taxon>
        <taxon>Pentapetalae</taxon>
        <taxon>asterids</taxon>
        <taxon>campanulids</taxon>
        <taxon>Asterales</taxon>
        <taxon>Asteraceae</taxon>
        <taxon>Asteroideae</taxon>
        <taxon>Anthemideae</taxon>
        <taxon>Anthemidinae</taxon>
        <taxon>Tanacetum</taxon>
    </lineage>
</organism>
<dbReference type="EMBL" id="BKCJ011223702">
    <property type="protein sequence ID" value="GFD06264.1"/>
    <property type="molecule type" value="Genomic_DNA"/>
</dbReference>